<evidence type="ECO:0000256" key="19">
    <source>
        <dbReference type="SAM" id="Phobius"/>
    </source>
</evidence>
<keyword evidence="15" id="KW-0411">Iron-sulfur</keyword>
<evidence type="ECO:0000256" key="11">
    <source>
        <dbReference type="ARBA" id="ARBA00022777"/>
    </source>
</evidence>
<keyword evidence="15" id="KW-0479">Metal-binding</keyword>
<comment type="catalytic activity">
    <reaction evidence="1">
        <text>ATP + protein L-histidine = ADP + protein N-phospho-L-histidine.</text>
        <dbReference type="EC" id="2.7.13.3"/>
    </reaction>
</comment>
<evidence type="ECO:0000256" key="3">
    <source>
        <dbReference type="ARBA" id="ARBA00004496"/>
    </source>
</evidence>
<feature type="transmembrane region" description="Helical" evidence="19">
    <location>
        <begin position="174"/>
        <end position="192"/>
    </location>
</feature>
<dbReference type="Gene3D" id="3.30.565.10">
    <property type="entry name" value="Histidine kinase-like ATPase, C-terminal domain"/>
    <property type="match status" value="1"/>
</dbReference>
<dbReference type="Gene3D" id="1.20.5.1930">
    <property type="match status" value="1"/>
</dbReference>
<keyword evidence="13" id="KW-0408">Iron</keyword>
<feature type="region of interest" description="Disordered" evidence="18">
    <location>
        <begin position="291"/>
        <end position="350"/>
    </location>
</feature>
<evidence type="ECO:0000259" key="20">
    <source>
        <dbReference type="SMART" id="SM00387"/>
    </source>
</evidence>
<keyword evidence="19" id="KW-1133">Transmembrane helix</keyword>
<comment type="cofactor">
    <cofactor evidence="2">
        <name>[4Fe-4S] cluster</name>
        <dbReference type="ChEBI" id="CHEBI:49883"/>
    </cofactor>
</comment>
<dbReference type="SUPFAM" id="SSF55874">
    <property type="entry name" value="ATPase domain of HSP90 chaperone/DNA topoisomerase II/histidine kinase"/>
    <property type="match status" value="1"/>
</dbReference>
<evidence type="ECO:0000256" key="8">
    <source>
        <dbReference type="ARBA" id="ARBA00022553"/>
    </source>
</evidence>
<dbReference type="InterPro" id="IPR004358">
    <property type="entry name" value="Sig_transdc_His_kin-like_C"/>
</dbReference>
<evidence type="ECO:0000256" key="16">
    <source>
        <dbReference type="ARBA" id="ARBA00024827"/>
    </source>
</evidence>
<reference evidence="21 22" key="1">
    <citation type="journal article" date="2019" name="Int. J. Syst. Evol. Microbiol.">
        <title>The Global Catalogue of Microorganisms (GCM) 10K type strain sequencing project: providing services to taxonomists for standard genome sequencing and annotation.</title>
        <authorList>
            <consortium name="The Broad Institute Genomics Platform"/>
            <consortium name="The Broad Institute Genome Sequencing Center for Infectious Disease"/>
            <person name="Wu L."/>
            <person name="Ma J."/>
        </authorList>
    </citation>
    <scope>NUCLEOTIDE SEQUENCE [LARGE SCALE GENOMIC DNA]</scope>
    <source>
        <strain evidence="21 22">JCM 13022</strain>
    </source>
</reference>
<keyword evidence="12" id="KW-0067">ATP-binding</keyword>
<evidence type="ECO:0000256" key="12">
    <source>
        <dbReference type="ARBA" id="ARBA00022840"/>
    </source>
</evidence>
<comment type="function">
    <text evidence="16">Member of the two-component regulatory system NreB/NreC involved in the control of dissimilatory nitrate/nitrite reduction in response to oxygen. NreB functions as a direct oxygen sensor histidine kinase which is autophosphorylated, in the absence of oxygen, probably at the conserved histidine residue, and transfers its phosphate group probably to a conserved aspartate residue of NreC. NreB/NreC activates the expression of the nitrate (narGHJI) and nitrite (nir) reductase operons, as well as the putative nitrate transporter gene narT.</text>
</comment>
<keyword evidence="6" id="KW-0004">4Fe-4S</keyword>
<evidence type="ECO:0000256" key="1">
    <source>
        <dbReference type="ARBA" id="ARBA00000085"/>
    </source>
</evidence>
<comment type="caution">
    <text evidence="21">The sequence shown here is derived from an EMBL/GenBank/DDBJ whole genome shotgun (WGS) entry which is preliminary data.</text>
</comment>
<sequence>MSRTDPGVVRRAAAWSEWRRPRPDPPIQRSDVAITAGVFAGMIIAMLAVNGMGAQTFGTAPSLAEQLVWGTGLSLPLVARRRFPVAVLLFVGAVFIAAQARQIGDNTVPSVCVFLASYSVGAWERNRSLARWSRVAVIIAMFLWLAASFIWAMAEDLPEFPGSQGPFEPVLASVVYALLFNGVFFAAAYFFGNMAWETARRRAELEQRNDQLRRSQEENLRGALVAERVRIARDLHDVVAHSVAVMGVQAGAARRMLDRDPVLAGEALQTVEETARSAIGELRGLLGVLRSEPDPAELDGGPAVGAGEGADHGAADDGTAGHGTAGRDVTDGDEGELGRRAASPGLGDIPELVSRMDATGIEARYGVYGEERPVPDAVALSAYRIAQEALTNVAKHSGAAEVEVRLRYLASSLEVEIVDDGYGRPSEGGSGLGQAGMRERAAVHGGRVEVGPRGSGRGYRVWVSVPLGPRPVPRRTQEGTG</sequence>
<evidence type="ECO:0000256" key="17">
    <source>
        <dbReference type="ARBA" id="ARBA00030800"/>
    </source>
</evidence>
<keyword evidence="7" id="KW-0963">Cytoplasm</keyword>
<evidence type="ECO:0000256" key="9">
    <source>
        <dbReference type="ARBA" id="ARBA00022679"/>
    </source>
</evidence>
<evidence type="ECO:0000256" key="4">
    <source>
        <dbReference type="ARBA" id="ARBA00012438"/>
    </source>
</evidence>
<evidence type="ECO:0000256" key="2">
    <source>
        <dbReference type="ARBA" id="ARBA00001966"/>
    </source>
</evidence>
<evidence type="ECO:0000313" key="21">
    <source>
        <dbReference type="EMBL" id="GAA1216086.1"/>
    </source>
</evidence>
<dbReference type="Proteomes" id="UP001500467">
    <property type="component" value="Unassembled WGS sequence"/>
</dbReference>
<dbReference type="CDD" id="cd16917">
    <property type="entry name" value="HATPase_UhpB-NarQ-NarX-like"/>
    <property type="match status" value="1"/>
</dbReference>
<dbReference type="InterPro" id="IPR003594">
    <property type="entry name" value="HATPase_dom"/>
</dbReference>
<feature type="transmembrane region" description="Helical" evidence="19">
    <location>
        <begin position="83"/>
        <end position="100"/>
    </location>
</feature>
<evidence type="ECO:0000256" key="5">
    <source>
        <dbReference type="ARBA" id="ARBA00017322"/>
    </source>
</evidence>
<dbReference type="InterPro" id="IPR011712">
    <property type="entry name" value="Sig_transdc_His_kin_sub3_dim/P"/>
</dbReference>
<keyword evidence="22" id="KW-1185">Reference proteome</keyword>
<dbReference type="EC" id="2.7.13.3" evidence="4"/>
<name>A0ABN1VPU4_9PSEU</name>
<dbReference type="PANTHER" id="PTHR24421">
    <property type="entry name" value="NITRATE/NITRITE SENSOR PROTEIN NARX-RELATED"/>
    <property type="match status" value="1"/>
</dbReference>
<dbReference type="InterPro" id="IPR050482">
    <property type="entry name" value="Sensor_HK_TwoCompSys"/>
</dbReference>
<dbReference type="InterPro" id="IPR036890">
    <property type="entry name" value="HATPase_C_sf"/>
</dbReference>
<dbReference type="GO" id="GO:0016301">
    <property type="term" value="F:kinase activity"/>
    <property type="evidence" value="ECO:0007669"/>
    <property type="project" value="UniProtKB-KW"/>
</dbReference>
<keyword evidence="19" id="KW-0812">Transmembrane</keyword>
<comment type="subcellular location">
    <subcellularLocation>
        <location evidence="3">Cytoplasm</location>
    </subcellularLocation>
</comment>
<proteinExistence type="predicted"/>
<evidence type="ECO:0000256" key="6">
    <source>
        <dbReference type="ARBA" id="ARBA00022485"/>
    </source>
</evidence>
<dbReference type="Pfam" id="PF23539">
    <property type="entry name" value="DUF7134"/>
    <property type="match status" value="1"/>
</dbReference>
<organism evidence="21 22">
    <name type="scientific">Prauserella alba</name>
    <dbReference type="NCBI Taxonomy" id="176898"/>
    <lineage>
        <taxon>Bacteria</taxon>
        <taxon>Bacillati</taxon>
        <taxon>Actinomycetota</taxon>
        <taxon>Actinomycetes</taxon>
        <taxon>Pseudonocardiales</taxon>
        <taxon>Pseudonocardiaceae</taxon>
        <taxon>Prauserella</taxon>
    </lineage>
</organism>
<dbReference type="SMART" id="SM00387">
    <property type="entry name" value="HATPase_c"/>
    <property type="match status" value="1"/>
</dbReference>
<evidence type="ECO:0000256" key="18">
    <source>
        <dbReference type="SAM" id="MobiDB-lite"/>
    </source>
</evidence>
<evidence type="ECO:0000256" key="13">
    <source>
        <dbReference type="ARBA" id="ARBA00023004"/>
    </source>
</evidence>
<dbReference type="Pfam" id="PF07730">
    <property type="entry name" value="HisKA_3"/>
    <property type="match status" value="1"/>
</dbReference>
<feature type="domain" description="Histidine kinase/HSP90-like ATPase" evidence="20">
    <location>
        <begin position="377"/>
        <end position="469"/>
    </location>
</feature>
<keyword evidence="11 21" id="KW-0418">Kinase</keyword>
<evidence type="ECO:0000256" key="10">
    <source>
        <dbReference type="ARBA" id="ARBA00022741"/>
    </source>
</evidence>
<evidence type="ECO:0000256" key="15">
    <source>
        <dbReference type="ARBA" id="ARBA00023014"/>
    </source>
</evidence>
<keyword evidence="8" id="KW-0597">Phosphoprotein</keyword>
<keyword evidence="19" id="KW-0472">Membrane</keyword>
<keyword evidence="9" id="KW-0808">Transferase</keyword>
<protein>
    <recommendedName>
        <fullName evidence="5">Oxygen sensor histidine kinase NreB</fullName>
        <ecNumber evidence="4">2.7.13.3</ecNumber>
    </recommendedName>
    <alternativeName>
        <fullName evidence="17">Nitrogen regulation protein B</fullName>
    </alternativeName>
</protein>
<feature type="transmembrane region" description="Helical" evidence="19">
    <location>
        <begin position="135"/>
        <end position="154"/>
    </location>
</feature>
<dbReference type="PRINTS" id="PR00344">
    <property type="entry name" value="BCTRLSENSOR"/>
</dbReference>
<evidence type="ECO:0000256" key="7">
    <source>
        <dbReference type="ARBA" id="ARBA00022490"/>
    </source>
</evidence>
<dbReference type="Pfam" id="PF02518">
    <property type="entry name" value="HATPase_c"/>
    <property type="match status" value="1"/>
</dbReference>
<keyword evidence="14" id="KW-0902">Two-component regulatory system</keyword>
<evidence type="ECO:0000256" key="14">
    <source>
        <dbReference type="ARBA" id="ARBA00023012"/>
    </source>
</evidence>
<dbReference type="EMBL" id="BAAALM010000016">
    <property type="protein sequence ID" value="GAA1216086.1"/>
    <property type="molecule type" value="Genomic_DNA"/>
</dbReference>
<keyword evidence="10" id="KW-0547">Nucleotide-binding</keyword>
<dbReference type="PANTHER" id="PTHR24421:SF10">
    <property type="entry name" value="NITRATE_NITRITE SENSOR PROTEIN NARQ"/>
    <property type="match status" value="1"/>
</dbReference>
<dbReference type="InterPro" id="IPR055558">
    <property type="entry name" value="DUF7134"/>
</dbReference>
<feature type="transmembrane region" description="Helical" evidence="19">
    <location>
        <begin position="32"/>
        <end position="49"/>
    </location>
</feature>
<evidence type="ECO:0000313" key="22">
    <source>
        <dbReference type="Proteomes" id="UP001500467"/>
    </source>
</evidence>
<accession>A0ABN1VPU4</accession>
<gene>
    <name evidence="21" type="ORF">GCM10009675_42860</name>
</gene>